<evidence type="ECO:0000313" key="12">
    <source>
        <dbReference type="Proteomes" id="UP000261931"/>
    </source>
</evidence>
<dbReference type="FunFam" id="3.10.310.10:FF:000001">
    <property type="entry name" value="Diaminopimelate epimerase"/>
    <property type="match status" value="1"/>
</dbReference>
<proteinExistence type="inferred from homology"/>
<dbReference type="SUPFAM" id="SSF54506">
    <property type="entry name" value="Diaminopimelate epimerase-like"/>
    <property type="match status" value="2"/>
</dbReference>
<comment type="subunit">
    <text evidence="9">Homodimer.</text>
</comment>
<evidence type="ECO:0000256" key="4">
    <source>
        <dbReference type="ARBA" id="ARBA00022490"/>
    </source>
</evidence>
<evidence type="ECO:0000256" key="9">
    <source>
        <dbReference type="HAMAP-Rule" id="MF_00197"/>
    </source>
</evidence>
<dbReference type="EMBL" id="QVLS01000014">
    <property type="protein sequence ID" value="RFP76816.1"/>
    <property type="molecule type" value="Genomic_DNA"/>
</dbReference>
<dbReference type="PROSITE" id="PS01326">
    <property type="entry name" value="DAP_EPIMERASE"/>
    <property type="match status" value="1"/>
</dbReference>
<comment type="subcellular location">
    <subcellularLocation>
        <location evidence="9">Cytoplasm</location>
    </subcellularLocation>
</comment>
<keyword evidence="4 9" id="KW-0963">Cytoplasm</keyword>
<dbReference type="GO" id="GO:0008837">
    <property type="term" value="F:diaminopimelate epimerase activity"/>
    <property type="evidence" value="ECO:0007669"/>
    <property type="project" value="UniProtKB-UniRule"/>
</dbReference>
<dbReference type="AlphaFoldDB" id="A0A372EEL8"/>
<dbReference type="Gene3D" id="3.10.310.10">
    <property type="entry name" value="Diaminopimelate Epimerase, Chain A, domain 1"/>
    <property type="match status" value="2"/>
</dbReference>
<evidence type="ECO:0000256" key="8">
    <source>
        <dbReference type="ARBA" id="ARBA00051712"/>
    </source>
</evidence>
<keyword evidence="6 9" id="KW-0457">Lysine biosynthesis</keyword>
<dbReference type="Pfam" id="PF01678">
    <property type="entry name" value="DAP_epimerase"/>
    <property type="match status" value="2"/>
</dbReference>
<feature type="site" description="Could be important to modulate the pK values of the two catalytic cysteine residues" evidence="9">
    <location>
        <position position="169"/>
    </location>
</feature>
<evidence type="ECO:0000256" key="1">
    <source>
        <dbReference type="ARBA" id="ARBA00005196"/>
    </source>
</evidence>
<feature type="binding site" evidence="9">
    <location>
        <position position="167"/>
    </location>
    <ligand>
        <name>substrate</name>
    </ligand>
</feature>
<gene>
    <name evidence="9" type="primary">dapF</name>
    <name evidence="11" type="ORF">DY262_19300</name>
</gene>
<dbReference type="UniPathway" id="UPA00034">
    <property type="reaction ID" value="UER00025"/>
</dbReference>
<dbReference type="HAMAP" id="MF_00197">
    <property type="entry name" value="DAP_epimerase"/>
    <property type="match status" value="1"/>
</dbReference>
<dbReference type="EC" id="5.1.1.7" evidence="3 9"/>
<organism evidence="11 12">
    <name type="scientific">Hydrogenophaga borbori</name>
    <dbReference type="NCBI Taxonomy" id="2294117"/>
    <lineage>
        <taxon>Bacteria</taxon>
        <taxon>Pseudomonadati</taxon>
        <taxon>Pseudomonadota</taxon>
        <taxon>Betaproteobacteria</taxon>
        <taxon>Burkholderiales</taxon>
        <taxon>Comamonadaceae</taxon>
        <taxon>Hydrogenophaga</taxon>
    </lineage>
</organism>
<evidence type="ECO:0000313" key="11">
    <source>
        <dbReference type="EMBL" id="RFP76816.1"/>
    </source>
</evidence>
<sequence length="294" mass="32144">MRIRFTKMQGAGNDFVVLDETRGRLGLSTAQYRFLADRHFGVGADQILSVREAPEPGLDFEYVIHNADGGEVEHCGNGARCFVRYVHDKGLSERNPLRVKVKNGVLELKRLPDGRVTVDMGPPVFALPQVPFEAKGLKAEKLGNFERWPLAVPYAGDQYVAVLSMGNPHAVLLVDDVDTAPVAAWGPLIENHERFPRRVNAGFLQVIDTRTVKLRVYERGAGETLACGTGACAAVVAGIRLGWLGSRVDVHTRGGVLTIEWVDTPEHDAPVFMTGPATPVFEGEITVPDELNQP</sequence>
<dbReference type="InterPro" id="IPR018510">
    <property type="entry name" value="DAP_epimerase_AS"/>
</dbReference>
<reference evidence="11 12" key="1">
    <citation type="submission" date="2018-08" db="EMBL/GenBank/DDBJ databases">
        <title>Hydrogenophaga sp. LA-38 isolated from sludge.</title>
        <authorList>
            <person name="Im W.-T."/>
        </authorList>
    </citation>
    <scope>NUCLEOTIDE SEQUENCE [LARGE SCALE GENOMIC DNA]</scope>
    <source>
        <strain evidence="11 12">LA-38</strain>
    </source>
</reference>
<feature type="site" description="Could be important to modulate the pK values of the two catalytic cysteine residues" evidence="9">
    <location>
        <position position="218"/>
    </location>
</feature>
<dbReference type="Proteomes" id="UP000261931">
    <property type="component" value="Unassembled WGS sequence"/>
</dbReference>
<dbReference type="InterPro" id="IPR001653">
    <property type="entry name" value="DAP_epimerase_DapF"/>
</dbReference>
<evidence type="ECO:0000256" key="7">
    <source>
        <dbReference type="ARBA" id="ARBA00023235"/>
    </source>
</evidence>
<feature type="active site" evidence="10">
    <location>
        <position position="75"/>
    </location>
</feature>
<feature type="binding site" evidence="9">
    <location>
        <position position="46"/>
    </location>
    <ligand>
        <name>substrate</name>
    </ligand>
</feature>
<accession>A0A372EEL8</accession>
<evidence type="ECO:0000256" key="3">
    <source>
        <dbReference type="ARBA" id="ARBA00013080"/>
    </source>
</evidence>
<feature type="binding site" evidence="9">
    <location>
        <begin position="218"/>
        <end position="219"/>
    </location>
    <ligand>
        <name>substrate</name>
    </ligand>
</feature>
<keyword evidence="7 9" id="KW-0413">Isomerase</keyword>
<comment type="similarity">
    <text evidence="2 9">Belongs to the diaminopimelate epimerase family.</text>
</comment>
<comment type="caution">
    <text evidence="11">The sequence shown here is derived from an EMBL/GenBank/DDBJ whole genome shotgun (WGS) entry which is preliminary data.</text>
</comment>
<evidence type="ECO:0000256" key="2">
    <source>
        <dbReference type="ARBA" id="ARBA00010219"/>
    </source>
</evidence>
<feature type="binding site" evidence="9">
    <location>
        <position position="66"/>
    </location>
    <ligand>
        <name>substrate</name>
    </ligand>
</feature>
<evidence type="ECO:0000256" key="5">
    <source>
        <dbReference type="ARBA" id="ARBA00022605"/>
    </source>
</evidence>
<dbReference type="NCBIfam" id="TIGR00652">
    <property type="entry name" value="DapF"/>
    <property type="match status" value="1"/>
</dbReference>
<dbReference type="GO" id="GO:0009089">
    <property type="term" value="P:lysine biosynthetic process via diaminopimelate"/>
    <property type="evidence" value="ECO:0007669"/>
    <property type="project" value="UniProtKB-UniRule"/>
</dbReference>
<protein>
    <recommendedName>
        <fullName evidence="3 9">Diaminopimelate epimerase</fullName>
        <shortName evidence="9">DAP epimerase</shortName>
        <ecNumber evidence="3 9">5.1.1.7</ecNumber>
    </recommendedName>
    <alternativeName>
        <fullName evidence="9">PLP-independent amino acid racemase</fullName>
    </alternativeName>
</protein>
<evidence type="ECO:0000256" key="6">
    <source>
        <dbReference type="ARBA" id="ARBA00023154"/>
    </source>
</evidence>
<evidence type="ECO:0000256" key="10">
    <source>
        <dbReference type="PROSITE-ProRule" id="PRU10125"/>
    </source>
</evidence>
<feature type="active site" description="Proton acceptor" evidence="9">
    <location>
        <position position="227"/>
    </location>
</feature>
<comment type="pathway">
    <text evidence="1 9">Amino-acid biosynthesis; L-lysine biosynthesis via DAP pathway; DL-2,6-diaminopimelate from LL-2,6-diaminopimelate: step 1/1.</text>
</comment>
<comment type="catalytic activity">
    <reaction evidence="8 9">
        <text>(2S,6S)-2,6-diaminopimelate = meso-2,6-diaminopimelate</text>
        <dbReference type="Rhea" id="RHEA:15393"/>
        <dbReference type="ChEBI" id="CHEBI:57609"/>
        <dbReference type="ChEBI" id="CHEBI:57791"/>
        <dbReference type="EC" id="5.1.1.7"/>
    </reaction>
</comment>
<feature type="binding site" evidence="9">
    <location>
        <position position="200"/>
    </location>
    <ligand>
        <name>substrate</name>
    </ligand>
</feature>
<dbReference type="PANTHER" id="PTHR31689">
    <property type="entry name" value="DIAMINOPIMELATE EPIMERASE, CHLOROPLASTIC"/>
    <property type="match status" value="1"/>
</dbReference>
<dbReference type="GO" id="GO:0005829">
    <property type="term" value="C:cytosol"/>
    <property type="evidence" value="ECO:0007669"/>
    <property type="project" value="TreeGrafter"/>
</dbReference>
<feature type="binding site" evidence="9">
    <location>
        <position position="13"/>
    </location>
    <ligand>
        <name>substrate</name>
    </ligand>
</feature>
<feature type="active site" description="Proton donor" evidence="9">
    <location>
        <position position="75"/>
    </location>
</feature>
<comment type="function">
    <text evidence="9">Catalyzes the stereoinversion of LL-2,6-diaminopimelate (L,L-DAP) to meso-diaminopimelate (meso-DAP), a precursor of L-lysine and an essential component of the bacterial peptidoglycan.</text>
</comment>
<dbReference type="PANTHER" id="PTHR31689:SF0">
    <property type="entry name" value="DIAMINOPIMELATE EPIMERASE"/>
    <property type="match status" value="1"/>
</dbReference>
<feature type="binding site" evidence="9">
    <location>
        <begin position="228"/>
        <end position="229"/>
    </location>
    <ligand>
        <name>substrate</name>
    </ligand>
</feature>
<keyword evidence="5 9" id="KW-0028">Amino-acid biosynthesis</keyword>
<name>A0A372EEL8_9BURK</name>
<dbReference type="RefSeq" id="WP_116960700.1">
    <property type="nucleotide sequence ID" value="NZ_QVLS01000014.1"/>
</dbReference>
<feature type="binding site" evidence="9">
    <location>
        <begin position="76"/>
        <end position="77"/>
    </location>
    <ligand>
        <name>substrate</name>
    </ligand>
</feature>
<keyword evidence="12" id="KW-1185">Reference proteome</keyword>